<dbReference type="KEGG" id="moc:BB934_29900"/>
<name>A0A1B2ERA5_9HYPH</name>
<protein>
    <submittedName>
        <fullName evidence="1">Uncharacterized protein</fullName>
    </submittedName>
</protein>
<evidence type="ECO:0000313" key="1">
    <source>
        <dbReference type="EMBL" id="ANY82501.1"/>
    </source>
</evidence>
<keyword evidence="1" id="KW-0614">Plasmid</keyword>
<accession>A0A1B2ERA5</accession>
<dbReference type="EMBL" id="CP016617">
    <property type="protein sequence ID" value="ANY82501.1"/>
    <property type="molecule type" value="Genomic_DNA"/>
</dbReference>
<reference evidence="1" key="1">
    <citation type="submission" date="2016-07" db="EMBL/GenBank/DDBJ databases">
        <title>Microvirga ossetica sp. nov. a new species of rhizobia isolated from root nodules of the legume species Vicia alpestris Steven originated from North Ossetia region in the Caucasus.</title>
        <authorList>
            <person name="Safronova V.I."/>
            <person name="Kuznetsova I.G."/>
            <person name="Sazanova A.L."/>
            <person name="Belimov A."/>
            <person name="Andronov E."/>
            <person name="Osledkin Y.S."/>
            <person name="Onishchuk O.P."/>
            <person name="Kurchak O.N."/>
            <person name="Shaposhnikov A.I."/>
            <person name="Willems A."/>
            <person name="Tikhonovich I.A."/>
        </authorList>
    </citation>
    <scope>NUCLEOTIDE SEQUENCE [LARGE SCALE GENOMIC DNA]</scope>
    <source>
        <strain evidence="1">V5/3M</strain>
        <plasmid evidence="1">unnamed1</plasmid>
    </source>
</reference>
<gene>
    <name evidence="1" type="ORF">BB934_29900</name>
</gene>
<sequence>MHWSRIDSLKLAIWFDSETATRGSGGHRQDGDGQLVHGNAPAAVRLRILTGARTGKPLAKDSKIGADRLRYNPPVPAGQDWQAAAGAWLLPRECGPPALESLVPMENHMMQSCWVSAGDAAWPEARRDRIEEQIIRAYVHLVFATEADGSRTVTLSRQGSLEVRLTEMPRPGLPTFWLEIHSLRTRLIIDSLGCFESTRMNWRPPSI</sequence>
<dbReference type="AlphaFoldDB" id="A0A1B2ERA5"/>
<organism evidence="1">
    <name type="scientific">Microvirga ossetica</name>
    <dbReference type="NCBI Taxonomy" id="1882682"/>
    <lineage>
        <taxon>Bacteria</taxon>
        <taxon>Pseudomonadati</taxon>
        <taxon>Pseudomonadota</taxon>
        <taxon>Alphaproteobacteria</taxon>
        <taxon>Hyphomicrobiales</taxon>
        <taxon>Methylobacteriaceae</taxon>
        <taxon>Microvirga</taxon>
    </lineage>
</organism>
<geneLocation type="plasmid" evidence="1">
    <name>unnamed1</name>
</geneLocation>
<proteinExistence type="predicted"/>